<proteinExistence type="inferred from homology"/>
<feature type="domain" description="Glycosyltransferase 2-like" evidence="5">
    <location>
        <begin position="57"/>
        <end position="221"/>
    </location>
</feature>
<dbReference type="Proteomes" id="UP000321907">
    <property type="component" value="Unassembled WGS sequence"/>
</dbReference>
<keyword evidence="2" id="KW-0328">Glycosyltransferase</keyword>
<dbReference type="InterPro" id="IPR001173">
    <property type="entry name" value="Glyco_trans_2-like"/>
</dbReference>
<feature type="transmembrane region" description="Helical" evidence="4">
    <location>
        <begin position="310"/>
        <end position="328"/>
    </location>
</feature>
<dbReference type="Pfam" id="PF00535">
    <property type="entry name" value="Glycos_transf_2"/>
    <property type="match status" value="1"/>
</dbReference>
<evidence type="ECO:0000313" key="7">
    <source>
        <dbReference type="Proteomes" id="UP000321907"/>
    </source>
</evidence>
<keyword evidence="4" id="KW-0472">Membrane</keyword>
<sequence>MSLIMLIILLLCVLGVLHTYVIYPLWVVSGSSGTAPGAGPQVQKTDNGHSSWPAVAVLMAAHNEETVLPQKLASLAAQDYPGELNFFIGSDCSTDATNQMLTEQADADARFCPSLFTTRQGKPGIINQLAASNQHPETIFIITDASVILRPDTISELVRPMLNDARIGVVDATMVQTGGTEEGIGQAEESYIHREVEIKRAEGRRWGAMVGPFGGCWAVRARAYTPVPENFLVDDFFLCMAAYEQGFLGLSSPRAVVEEAVGQSIQDEFRRKVRISSGNWQNLVRFRKLWWPFWKNPLAFAIFSHKILRWWTPFLLLIGLMAWVLFVVTLGPENNYWPGLLLLVLLGMILLLVGLDQALTLLNVHFRPGRFTSYFIAMNAALLVGFWRYLTGIKSNVWQPSQRH</sequence>
<evidence type="ECO:0000256" key="3">
    <source>
        <dbReference type="ARBA" id="ARBA00022679"/>
    </source>
</evidence>
<dbReference type="SUPFAM" id="SSF53448">
    <property type="entry name" value="Nucleotide-diphospho-sugar transferases"/>
    <property type="match status" value="1"/>
</dbReference>
<organism evidence="6 7">
    <name type="scientific">Neolewinella aurantiaca</name>
    <dbReference type="NCBI Taxonomy" id="2602767"/>
    <lineage>
        <taxon>Bacteria</taxon>
        <taxon>Pseudomonadati</taxon>
        <taxon>Bacteroidota</taxon>
        <taxon>Saprospiria</taxon>
        <taxon>Saprospirales</taxon>
        <taxon>Lewinellaceae</taxon>
        <taxon>Neolewinella</taxon>
    </lineage>
</organism>
<evidence type="ECO:0000256" key="2">
    <source>
        <dbReference type="ARBA" id="ARBA00022676"/>
    </source>
</evidence>
<accession>A0A5C7G1E8</accession>
<keyword evidence="3 6" id="KW-0808">Transferase</keyword>
<evidence type="ECO:0000259" key="5">
    <source>
        <dbReference type="Pfam" id="PF00535"/>
    </source>
</evidence>
<feature type="transmembrane region" description="Helical" evidence="4">
    <location>
        <begin position="371"/>
        <end position="390"/>
    </location>
</feature>
<evidence type="ECO:0000256" key="1">
    <source>
        <dbReference type="ARBA" id="ARBA00006739"/>
    </source>
</evidence>
<dbReference type="EMBL" id="VOXD01000001">
    <property type="protein sequence ID" value="TXF91702.1"/>
    <property type="molecule type" value="Genomic_DNA"/>
</dbReference>
<dbReference type="AlphaFoldDB" id="A0A5C7G1E8"/>
<name>A0A5C7G1E8_9BACT</name>
<dbReference type="OrthoDB" id="9766971at2"/>
<gene>
    <name evidence="6" type="ORF">FUA23_00520</name>
</gene>
<comment type="similarity">
    <text evidence="1">Belongs to the glycosyltransferase 2 family.</text>
</comment>
<dbReference type="Gene3D" id="3.90.550.10">
    <property type="entry name" value="Spore Coat Polysaccharide Biosynthesis Protein SpsA, Chain A"/>
    <property type="match status" value="1"/>
</dbReference>
<comment type="caution">
    <text evidence="6">The sequence shown here is derived from an EMBL/GenBank/DDBJ whole genome shotgun (WGS) entry which is preliminary data.</text>
</comment>
<dbReference type="GO" id="GO:0016757">
    <property type="term" value="F:glycosyltransferase activity"/>
    <property type="evidence" value="ECO:0007669"/>
    <property type="project" value="UniProtKB-KW"/>
</dbReference>
<protein>
    <submittedName>
        <fullName evidence="6">Glycosyltransferase</fullName>
    </submittedName>
</protein>
<dbReference type="RefSeq" id="WP_147928743.1">
    <property type="nucleotide sequence ID" value="NZ_VOXD01000001.1"/>
</dbReference>
<dbReference type="PANTHER" id="PTHR43630">
    <property type="entry name" value="POLY-BETA-1,6-N-ACETYL-D-GLUCOSAMINE SYNTHASE"/>
    <property type="match status" value="1"/>
</dbReference>
<feature type="transmembrane region" description="Helical" evidence="4">
    <location>
        <begin position="340"/>
        <end position="359"/>
    </location>
</feature>
<keyword evidence="7" id="KW-1185">Reference proteome</keyword>
<keyword evidence="4" id="KW-1133">Transmembrane helix</keyword>
<dbReference type="InterPro" id="IPR029044">
    <property type="entry name" value="Nucleotide-diphossugar_trans"/>
</dbReference>
<dbReference type="PANTHER" id="PTHR43630:SF1">
    <property type="entry name" value="POLY-BETA-1,6-N-ACETYL-D-GLUCOSAMINE SYNTHASE"/>
    <property type="match status" value="1"/>
</dbReference>
<keyword evidence="4" id="KW-0812">Transmembrane</keyword>
<evidence type="ECO:0000256" key="4">
    <source>
        <dbReference type="SAM" id="Phobius"/>
    </source>
</evidence>
<evidence type="ECO:0000313" key="6">
    <source>
        <dbReference type="EMBL" id="TXF91702.1"/>
    </source>
</evidence>
<reference evidence="6 7" key="1">
    <citation type="submission" date="2019-08" db="EMBL/GenBank/DDBJ databases">
        <title>Lewinella sp. strain SSH13 Genome sequencing and assembly.</title>
        <authorList>
            <person name="Kim I."/>
        </authorList>
    </citation>
    <scope>NUCLEOTIDE SEQUENCE [LARGE SCALE GENOMIC DNA]</scope>
    <source>
        <strain evidence="6 7">SSH13</strain>
    </source>
</reference>